<proteinExistence type="evidence at transcript level"/>
<sequence length="67" mass="7405">MMSKLGVLLTICLLLFPLTALPLDGDQPADQPVERMLDISPELNPWFDPVKRCCTQSLCHVCSPCCS</sequence>
<feature type="chain" id="PRO_5013239632" evidence="3">
    <location>
        <begin position="21"/>
        <end position="67"/>
    </location>
</feature>
<evidence type="ECO:0000256" key="1">
    <source>
        <dbReference type="ARBA" id="ARBA00004613"/>
    </source>
</evidence>
<protein>
    <submittedName>
        <fullName evidence="4">Conotoxin</fullName>
    </submittedName>
</protein>
<reference evidence="4" key="2">
    <citation type="submission" date="2017-07" db="EMBL/GenBank/DDBJ databases">
        <authorList>
            <person name="Sun Z.S."/>
            <person name="Albrecht U."/>
            <person name="Echele G."/>
            <person name="Lee C.C."/>
        </authorList>
    </citation>
    <scope>NUCLEOTIDE SEQUENCE</scope>
    <source>
        <strain evidence="4">M_Ps3.18</strain>
    </source>
</reference>
<dbReference type="InterPro" id="IPR004214">
    <property type="entry name" value="Conotoxin"/>
</dbReference>
<evidence type="ECO:0000313" key="4">
    <source>
        <dbReference type="EMBL" id="ATF27653.1"/>
    </source>
</evidence>
<dbReference type="GO" id="GO:0008200">
    <property type="term" value="F:ion channel inhibitor activity"/>
    <property type="evidence" value="ECO:0007669"/>
    <property type="project" value="InterPro"/>
</dbReference>
<evidence type="ECO:0000256" key="3">
    <source>
        <dbReference type="SAM" id="SignalP"/>
    </source>
</evidence>
<evidence type="ECO:0000256" key="2">
    <source>
        <dbReference type="ARBA" id="ARBA00022525"/>
    </source>
</evidence>
<accession>A0A291C2G1</accession>
<dbReference type="EMBL" id="MF576819">
    <property type="protein sequence ID" value="ATF27653.1"/>
    <property type="molecule type" value="mRNA"/>
</dbReference>
<dbReference type="GO" id="GO:0005576">
    <property type="term" value="C:extracellular region"/>
    <property type="evidence" value="ECO:0007669"/>
    <property type="project" value="UniProtKB-SubCell"/>
</dbReference>
<keyword evidence="3" id="KW-0732">Signal</keyword>
<comment type="subcellular location">
    <subcellularLocation>
        <location evidence="1">Secreted</location>
    </subcellularLocation>
</comment>
<dbReference type="AlphaFoldDB" id="A0A291C2G1"/>
<keyword evidence="2" id="KW-0964">Secreted</keyword>
<reference evidence="4" key="1">
    <citation type="journal article" date="2017" name="Genome Biol. Evol.">
        <title>Divergence of the Venom Exogene Repertoire in Two Sister Species of Turriconus.</title>
        <authorList>
            <person name="Li Q."/>
            <person name="Barghi N."/>
            <person name="Lu A."/>
            <person name="Fedosov A.E."/>
            <person name="Bandyopadhyay P.K."/>
            <person name="Lluisma A.O."/>
            <person name="Concepcion G.P."/>
            <person name="Yandell M."/>
            <person name="Olivera B.M."/>
            <person name="Safavi-Hemami H."/>
        </authorList>
    </citation>
    <scope>NUCLEOTIDE SEQUENCE</scope>
    <source>
        <strain evidence="4">M_Ps3.18</strain>
    </source>
</reference>
<dbReference type="Pfam" id="PF02950">
    <property type="entry name" value="Conotoxin"/>
    <property type="match status" value="1"/>
</dbReference>
<name>A0A291C2G1_CONPC</name>
<feature type="signal peptide" evidence="3">
    <location>
        <begin position="1"/>
        <end position="20"/>
    </location>
</feature>
<organism evidence="4">
    <name type="scientific">Conus praecellens</name>
    <name type="common">Admirable cone</name>
    <dbReference type="NCBI Taxonomy" id="128530"/>
    <lineage>
        <taxon>Eukaryota</taxon>
        <taxon>Metazoa</taxon>
        <taxon>Spiralia</taxon>
        <taxon>Lophotrochozoa</taxon>
        <taxon>Mollusca</taxon>
        <taxon>Gastropoda</taxon>
        <taxon>Caenogastropoda</taxon>
        <taxon>Neogastropoda</taxon>
        <taxon>Conoidea</taxon>
        <taxon>Conidae</taxon>
        <taxon>Conus</taxon>
        <taxon>Turriconus</taxon>
    </lineage>
</organism>